<evidence type="ECO:0000256" key="1">
    <source>
        <dbReference type="SAM" id="MobiDB-lite"/>
    </source>
</evidence>
<name>A0A5A8E8C0_CAFRO</name>
<feature type="compositionally biased region" description="Polar residues" evidence="1">
    <location>
        <begin position="78"/>
        <end position="92"/>
    </location>
</feature>
<organism evidence="2 3">
    <name type="scientific">Cafeteria roenbergensis</name>
    <name type="common">Marine flagellate</name>
    <dbReference type="NCBI Taxonomy" id="33653"/>
    <lineage>
        <taxon>Eukaryota</taxon>
        <taxon>Sar</taxon>
        <taxon>Stramenopiles</taxon>
        <taxon>Bigyra</taxon>
        <taxon>Opalozoa</taxon>
        <taxon>Bicosoecida</taxon>
        <taxon>Cafeteriaceae</taxon>
        <taxon>Cafeteria</taxon>
    </lineage>
</organism>
<proteinExistence type="predicted"/>
<feature type="compositionally biased region" description="Basic residues" evidence="1">
    <location>
        <begin position="136"/>
        <end position="150"/>
    </location>
</feature>
<feature type="compositionally biased region" description="Low complexity" evidence="1">
    <location>
        <begin position="125"/>
        <end position="135"/>
    </location>
</feature>
<reference evidence="2 3" key="1">
    <citation type="submission" date="2019-07" db="EMBL/GenBank/DDBJ databases">
        <title>Genomes of Cafeteria roenbergensis.</title>
        <authorList>
            <person name="Fischer M.G."/>
            <person name="Hackl T."/>
            <person name="Roman M."/>
        </authorList>
    </citation>
    <scope>NUCLEOTIDE SEQUENCE [LARGE SCALE GENOMIC DNA]</scope>
    <source>
        <strain evidence="2 3">E4-10P</strain>
    </source>
</reference>
<feature type="region of interest" description="Disordered" evidence="1">
    <location>
        <begin position="21"/>
        <end position="172"/>
    </location>
</feature>
<protein>
    <submittedName>
        <fullName evidence="2">Uncharacterized protein</fullName>
    </submittedName>
</protein>
<comment type="caution">
    <text evidence="2">The sequence shown here is derived from an EMBL/GenBank/DDBJ whole genome shotgun (WGS) entry which is preliminary data.</text>
</comment>
<feature type="compositionally biased region" description="Low complexity" evidence="1">
    <location>
        <begin position="151"/>
        <end position="162"/>
    </location>
</feature>
<gene>
    <name evidence="2" type="ORF">FNF27_04429</name>
</gene>
<dbReference type="AlphaFoldDB" id="A0A5A8E8C0"/>
<dbReference type="EMBL" id="VLTO01000026">
    <property type="protein sequence ID" value="KAA0174043.1"/>
    <property type="molecule type" value="Genomic_DNA"/>
</dbReference>
<dbReference type="Proteomes" id="UP000322899">
    <property type="component" value="Unassembled WGS sequence"/>
</dbReference>
<evidence type="ECO:0000313" key="3">
    <source>
        <dbReference type="Proteomes" id="UP000322899"/>
    </source>
</evidence>
<sequence>MEGVAMMATAPDGYSTMMRDGELAARSQVDDFGGPLSAGGEYTPGVARTPRPAGYASGTPSSGHSGPGGASTARATAVQGSGPQTRTGSGMTTLPVLTGGSEGVQARASTPGTAARRIDFDSSMAQQQQQQQQQQQRRRASLGRRRRRSSLRGAAPSAARGPVVEDIGEQLV</sequence>
<accession>A0A5A8E8C0</accession>
<evidence type="ECO:0000313" key="2">
    <source>
        <dbReference type="EMBL" id="KAA0174043.1"/>
    </source>
</evidence>